<protein>
    <submittedName>
        <fullName evidence="1">Uncharacterized protein</fullName>
    </submittedName>
</protein>
<dbReference type="Proteomes" id="UP000567067">
    <property type="component" value="Unassembled WGS sequence"/>
</dbReference>
<dbReference type="EMBL" id="JACJIP010000073">
    <property type="protein sequence ID" value="MBA9088805.1"/>
    <property type="molecule type" value="Genomic_DNA"/>
</dbReference>
<name>A0A7W3XUK4_9BACL</name>
<evidence type="ECO:0000313" key="2">
    <source>
        <dbReference type="Proteomes" id="UP000567067"/>
    </source>
</evidence>
<dbReference type="AlphaFoldDB" id="A0A7W3XUK4"/>
<proteinExistence type="predicted"/>
<gene>
    <name evidence="1" type="ORF">FHR92_005340</name>
</gene>
<comment type="caution">
    <text evidence="1">The sequence shown here is derived from an EMBL/GenBank/DDBJ whole genome shotgun (WGS) entry which is preliminary data.</text>
</comment>
<keyword evidence="2" id="KW-1185">Reference proteome</keyword>
<evidence type="ECO:0000313" key="1">
    <source>
        <dbReference type="EMBL" id="MBA9088805.1"/>
    </source>
</evidence>
<reference evidence="1 2" key="1">
    <citation type="submission" date="2020-08" db="EMBL/GenBank/DDBJ databases">
        <title>Genomic Encyclopedia of Type Strains, Phase III (KMG-III): the genomes of soil and plant-associated and newly described type strains.</title>
        <authorList>
            <person name="Whitman W."/>
        </authorList>
    </citation>
    <scope>NUCLEOTIDE SEQUENCE [LARGE SCALE GENOMIC DNA]</scope>
    <source>
        <strain evidence="1 2">CECT 8693</strain>
    </source>
</reference>
<sequence length="179" mass="21222">MEIRFRIIVDLEDISLWSADKFDEEGDIEGFFELDFNGYSYGYYHSGPLGNDEKGLDLLTNWFERLIKLVFYLNTNDYVAISDIESYNTWIEFVKQDQNTLKVSIIENSNKSGLSDIVMNRFSQYEYSDWKDVIVLMEDLKNELIQKTELYIEQTRRLNEHLIESKRIKSLGDLLDKIK</sequence>
<accession>A0A7W3XUK4</accession>
<organism evidence="1 2">
    <name type="scientific">Fontibacillus solani</name>
    <dbReference type="NCBI Taxonomy" id="1572857"/>
    <lineage>
        <taxon>Bacteria</taxon>
        <taxon>Bacillati</taxon>
        <taxon>Bacillota</taxon>
        <taxon>Bacilli</taxon>
        <taxon>Bacillales</taxon>
        <taxon>Paenibacillaceae</taxon>
        <taxon>Fontibacillus</taxon>
    </lineage>
</organism>
<dbReference type="RefSeq" id="WP_182540622.1">
    <property type="nucleotide sequence ID" value="NZ_JACJIP010000073.1"/>
</dbReference>